<keyword evidence="2 7" id="KW-0489">Methyltransferase</keyword>
<proteinExistence type="inferred from homology"/>
<evidence type="ECO:0000313" key="7">
    <source>
        <dbReference type="EMBL" id="RUO36592.1"/>
    </source>
</evidence>
<dbReference type="PANTHER" id="PTHR43667:SF2">
    <property type="entry name" value="FATTY ACID C-METHYL TRANSFERASE"/>
    <property type="match status" value="1"/>
</dbReference>
<evidence type="ECO:0000256" key="1">
    <source>
        <dbReference type="ARBA" id="ARBA00010815"/>
    </source>
</evidence>
<dbReference type="GO" id="GO:0032259">
    <property type="term" value="P:methylation"/>
    <property type="evidence" value="ECO:0007669"/>
    <property type="project" value="UniProtKB-KW"/>
</dbReference>
<evidence type="ECO:0000256" key="4">
    <source>
        <dbReference type="ARBA" id="ARBA00022691"/>
    </source>
</evidence>
<dbReference type="InterPro" id="IPR029063">
    <property type="entry name" value="SAM-dependent_MTases_sf"/>
</dbReference>
<dbReference type="CDD" id="cd02440">
    <property type="entry name" value="AdoMet_MTases"/>
    <property type="match status" value="1"/>
</dbReference>
<dbReference type="PANTHER" id="PTHR43667">
    <property type="entry name" value="CYCLOPROPANE-FATTY-ACYL-PHOSPHOLIPID SYNTHASE"/>
    <property type="match status" value="1"/>
</dbReference>
<evidence type="ECO:0000256" key="5">
    <source>
        <dbReference type="ARBA" id="ARBA00023098"/>
    </source>
</evidence>
<keyword evidence="3 7" id="KW-0808">Transferase</keyword>
<organism evidence="7 8">
    <name type="scientific">Aliidiomarina sanyensis</name>
    <dbReference type="NCBI Taxonomy" id="1249555"/>
    <lineage>
        <taxon>Bacteria</taxon>
        <taxon>Pseudomonadati</taxon>
        <taxon>Pseudomonadota</taxon>
        <taxon>Gammaproteobacteria</taxon>
        <taxon>Alteromonadales</taxon>
        <taxon>Idiomarinaceae</taxon>
        <taxon>Aliidiomarina</taxon>
    </lineage>
</organism>
<dbReference type="EMBL" id="PIPM01000001">
    <property type="protein sequence ID" value="RUO36592.1"/>
    <property type="molecule type" value="Genomic_DNA"/>
</dbReference>
<dbReference type="OrthoDB" id="9782855at2"/>
<protein>
    <submittedName>
        <fullName evidence="7">SAM-dependent methyltransferase</fullName>
    </submittedName>
</protein>
<dbReference type="GO" id="GO:0008168">
    <property type="term" value="F:methyltransferase activity"/>
    <property type="evidence" value="ECO:0007669"/>
    <property type="project" value="UniProtKB-KW"/>
</dbReference>
<accession>A0A432WS47</accession>
<dbReference type="InterPro" id="IPR050723">
    <property type="entry name" value="CFA/CMAS"/>
</dbReference>
<gene>
    <name evidence="7" type="ORF">CWE11_01915</name>
</gene>
<dbReference type="RefSeq" id="WP_126775906.1">
    <property type="nucleotide sequence ID" value="NZ_PIPM01000001.1"/>
</dbReference>
<sequence length="417" mass="47541">MRMSEGTTVVMEFSDMSRVEKFTRSLLFRVLNHLAIGQLTILEQGTKVGVFGTADRGPIATIDVQSPRTYQRFLLGGDIGAGESFVEGEWTSPDVTKVIELFAANLHVMDRLEKKLAWLSWPVQRISHLRRRNSKTRAKENIAAHYDLGNELYTEFLDSRMQYSSAVFPTPEATIEEAQEAKLARLCSMLDLKPSDHLVEIGTGWGGLAIFAASQYGCKVTTTTISEEQYKHAQALVREQGLEDKVTLLKRDYRDLEGQFDKLVSVEMIEAVGAEYMPVFFKKCNDLLKPGGTMVLQAITIADQRLERYNRNVDFIQKYIFPGGYLPSVELISRMYRRHTQLVMRELSDIGIDYAHTLRAWRSRFNQNMPALRQHGYDDRFARLWNYYLCYCEGGFLQRTISAVQIQATKALQGPSS</sequence>
<keyword evidence="8" id="KW-1185">Reference proteome</keyword>
<dbReference type="InterPro" id="IPR003333">
    <property type="entry name" value="CMAS"/>
</dbReference>
<evidence type="ECO:0000313" key="8">
    <source>
        <dbReference type="Proteomes" id="UP000288405"/>
    </source>
</evidence>
<evidence type="ECO:0000256" key="3">
    <source>
        <dbReference type="ARBA" id="ARBA00022679"/>
    </source>
</evidence>
<reference evidence="7 8" key="1">
    <citation type="journal article" date="2011" name="Front. Microbiol.">
        <title>Genomic signatures of strain selection and enhancement in Bacillus atrophaeus var. globigii, a historical biowarfare simulant.</title>
        <authorList>
            <person name="Gibbons H.S."/>
            <person name="Broomall S.M."/>
            <person name="McNew L.A."/>
            <person name="Daligault H."/>
            <person name="Chapman C."/>
            <person name="Bruce D."/>
            <person name="Karavis M."/>
            <person name="Krepps M."/>
            <person name="McGregor P.A."/>
            <person name="Hong C."/>
            <person name="Park K.H."/>
            <person name="Akmal A."/>
            <person name="Feldman A."/>
            <person name="Lin J.S."/>
            <person name="Chang W.E."/>
            <person name="Higgs B.W."/>
            <person name="Demirev P."/>
            <person name="Lindquist J."/>
            <person name="Liem A."/>
            <person name="Fochler E."/>
            <person name="Read T.D."/>
            <person name="Tapia R."/>
            <person name="Johnson S."/>
            <person name="Bishop-Lilly K.A."/>
            <person name="Detter C."/>
            <person name="Han C."/>
            <person name="Sozhamannan S."/>
            <person name="Rosenzweig C.N."/>
            <person name="Skowronski E.W."/>
        </authorList>
    </citation>
    <scope>NUCLEOTIDE SEQUENCE [LARGE SCALE GENOMIC DNA]</scope>
    <source>
        <strain evidence="7 8">GYP-17</strain>
    </source>
</reference>
<keyword evidence="5" id="KW-0443">Lipid metabolism</keyword>
<keyword evidence="4" id="KW-0949">S-adenosyl-L-methionine</keyword>
<evidence type="ECO:0000256" key="2">
    <source>
        <dbReference type="ARBA" id="ARBA00022603"/>
    </source>
</evidence>
<name>A0A432WS47_9GAMM</name>
<dbReference type="Proteomes" id="UP000288405">
    <property type="component" value="Unassembled WGS sequence"/>
</dbReference>
<evidence type="ECO:0000256" key="6">
    <source>
        <dbReference type="PIRSR" id="PIRSR003085-1"/>
    </source>
</evidence>
<comment type="caution">
    <text evidence="7">The sequence shown here is derived from an EMBL/GenBank/DDBJ whole genome shotgun (WGS) entry which is preliminary data.</text>
</comment>
<comment type="similarity">
    <text evidence="1">Belongs to the CFA/CMAS family.</text>
</comment>
<dbReference type="Gene3D" id="3.40.50.150">
    <property type="entry name" value="Vaccinia Virus protein VP39"/>
    <property type="match status" value="1"/>
</dbReference>
<dbReference type="GO" id="GO:0008610">
    <property type="term" value="P:lipid biosynthetic process"/>
    <property type="evidence" value="ECO:0007669"/>
    <property type="project" value="InterPro"/>
</dbReference>
<feature type="active site" evidence="6">
    <location>
        <position position="392"/>
    </location>
</feature>
<dbReference type="SUPFAM" id="SSF53335">
    <property type="entry name" value="S-adenosyl-L-methionine-dependent methyltransferases"/>
    <property type="match status" value="1"/>
</dbReference>
<dbReference type="Pfam" id="PF02353">
    <property type="entry name" value="CMAS"/>
    <property type="match status" value="1"/>
</dbReference>
<dbReference type="PIRSF" id="PIRSF003085">
    <property type="entry name" value="CMAS"/>
    <property type="match status" value="1"/>
</dbReference>
<dbReference type="AlphaFoldDB" id="A0A432WS47"/>